<proteinExistence type="predicted"/>
<dbReference type="InParanoid" id="A0A061FVS6"/>
<dbReference type="EMBL" id="CM001888">
    <property type="protein sequence ID" value="EOY18919.1"/>
    <property type="molecule type" value="Genomic_DNA"/>
</dbReference>
<dbReference type="HOGENOM" id="CLU_115620_0_0_1"/>
<feature type="compositionally biased region" description="Low complexity" evidence="1">
    <location>
        <begin position="25"/>
        <end position="38"/>
    </location>
</feature>
<sequence length="176" mass="19544">MMETITQFASSTAITFQPQPMLTHNGENAANMVNNNKNGGNGESTTDPFLNTTNPSIVGNSITVTPSTSAQSFVIEKELKKLLDQKNKSLNFSKFDLKLPYPAKVATKPYPKDYISPKFKQFNGKTSDAREHVMKFVKTLGFASLDDNLKLKEFSKSLIEKTYTWHVNLTPGSVDS</sequence>
<evidence type="ECO:0000256" key="1">
    <source>
        <dbReference type="SAM" id="MobiDB-lite"/>
    </source>
</evidence>
<dbReference type="Proteomes" id="UP000026915">
    <property type="component" value="Chromosome 10"/>
</dbReference>
<organism evidence="2 3">
    <name type="scientific">Theobroma cacao</name>
    <name type="common">Cacao</name>
    <name type="synonym">Cocoa</name>
    <dbReference type="NCBI Taxonomy" id="3641"/>
    <lineage>
        <taxon>Eukaryota</taxon>
        <taxon>Viridiplantae</taxon>
        <taxon>Streptophyta</taxon>
        <taxon>Embryophyta</taxon>
        <taxon>Tracheophyta</taxon>
        <taxon>Spermatophyta</taxon>
        <taxon>Magnoliopsida</taxon>
        <taxon>eudicotyledons</taxon>
        <taxon>Gunneridae</taxon>
        <taxon>Pentapetalae</taxon>
        <taxon>rosids</taxon>
        <taxon>malvids</taxon>
        <taxon>Malvales</taxon>
        <taxon>Malvaceae</taxon>
        <taxon>Byttnerioideae</taxon>
        <taxon>Theobroma</taxon>
    </lineage>
</organism>
<evidence type="ECO:0000313" key="2">
    <source>
        <dbReference type="EMBL" id="EOY18919.1"/>
    </source>
</evidence>
<gene>
    <name evidence="2" type="ORF">TCM_043426</name>
</gene>
<accession>A0A061FVS6</accession>
<keyword evidence="3" id="KW-1185">Reference proteome</keyword>
<dbReference type="AlphaFoldDB" id="A0A061FVS6"/>
<feature type="region of interest" description="Disordered" evidence="1">
    <location>
        <begin position="18"/>
        <end position="49"/>
    </location>
</feature>
<evidence type="ECO:0000313" key="3">
    <source>
        <dbReference type="Proteomes" id="UP000026915"/>
    </source>
</evidence>
<reference evidence="2 3" key="1">
    <citation type="journal article" date="2013" name="Genome Biol.">
        <title>The genome sequence of the most widely cultivated cacao type and its use to identify candidate genes regulating pod color.</title>
        <authorList>
            <person name="Motamayor J.C."/>
            <person name="Mockaitis K."/>
            <person name="Schmutz J."/>
            <person name="Haiminen N."/>
            <person name="Iii D.L."/>
            <person name="Cornejo O."/>
            <person name="Findley S.D."/>
            <person name="Zheng P."/>
            <person name="Utro F."/>
            <person name="Royaert S."/>
            <person name="Saski C."/>
            <person name="Jenkins J."/>
            <person name="Podicheti R."/>
            <person name="Zhao M."/>
            <person name="Scheffler B.E."/>
            <person name="Stack J.C."/>
            <person name="Feltus F.A."/>
            <person name="Mustiga G.M."/>
            <person name="Amores F."/>
            <person name="Phillips W."/>
            <person name="Marelli J.P."/>
            <person name="May G.D."/>
            <person name="Shapiro H."/>
            <person name="Ma J."/>
            <person name="Bustamante C.D."/>
            <person name="Schnell R.J."/>
            <person name="Main D."/>
            <person name="Gilbert D."/>
            <person name="Parida L."/>
            <person name="Kuhn D.N."/>
        </authorList>
    </citation>
    <scope>NUCLEOTIDE SEQUENCE [LARGE SCALE GENOMIC DNA]</scope>
    <source>
        <strain evidence="3">cv. Matina 1-6</strain>
    </source>
</reference>
<protein>
    <submittedName>
        <fullName evidence="2">H0502G05.11 protein</fullName>
    </submittedName>
</protein>
<dbReference type="eggNOG" id="ENOG502SX2M">
    <property type="taxonomic scope" value="Eukaryota"/>
</dbReference>
<name>A0A061FVS6_THECC</name>
<dbReference type="Gramene" id="EOY18919">
    <property type="protein sequence ID" value="EOY18919"/>
    <property type="gene ID" value="TCM_043426"/>
</dbReference>